<name>M7P060_9BACT</name>
<dbReference type="OrthoDB" id="632640at2"/>
<sequence length="755" mass="87763">MKLPTLFCPTFSLLGLLICLCLPLQGQDRGLFWKLEPLPDARPKEKRLLKKLSQSGYQLDPLALQQGEVVLLFDKLPVLGASLNRRQSSLQLLTETDSTSSLDREALRAQLYPQYQERSRGTTNQRRFRKALKGKQRSLRAAKAPYRLQVGQAPATATRYTLAFYRKKKPFALLHFQALPGQQITGLPYLEFSNCSPFDRASYFQDISRRWYAGTAPYPYTPALGIARRKRFGLLFEKNMAAPDPEDVKTIRAFLTDTLYVIDKAEIRAWASVEGSLENNSRLQEKRAEILIRALEQQQGDSIPYTVHTEENWALFFDQLQRRGLDSTYRSREEWKEFFLSKEEQERWEPLLARQRKAELWLELLQKLTGEQQQQLAFGHFQKLAFRYQQPGQRRAGLIKAMLGIRNYLQAEVEAGRLQAERLCSLRPQREVYEYSLIHFYEQAERFERGQQLLCDFEALALETFTSIQNRYELQYIQHLQGKPRPDAKVYGDLVSVQAYIFQKIIEGKFSPRLACALRVPEDPRYYHLYLNYLKFTNALRDYPALDVDCRQESASAEVVGDAFDWRAIDADSRYYYLLKRMVLEGHRLEGVWRTDWMVEFDRFEFLQYNILNWNPDTGQFFDRDIGVAEMAAQTSSLLKSLRHLCPHQAYGLAIAFHAKVVQQAYGQQQPSRQLEESLAFIERFYIRHAAALSPQQATHIVQQLLMANSYSLRNERGRFAMDLLERVGSRKGLTHDQQALYQQLAASMGVNPKL</sequence>
<keyword evidence="2" id="KW-1185">Reference proteome</keyword>
<dbReference type="AlphaFoldDB" id="M7P060"/>
<dbReference type="EMBL" id="AODQ01000013">
    <property type="protein sequence ID" value="EMR04004.1"/>
    <property type="molecule type" value="Genomic_DNA"/>
</dbReference>
<dbReference type="RefSeq" id="WP_009194277.1">
    <property type="nucleotide sequence ID" value="NZ_AODQ01000013.1"/>
</dbReference>
<evidence type="ECO:0000313" key="1">
    <source>
        <dbReference type="EMBL" id="EMR04004.1"/>
    </source>
</evidence>
<gene>
    <name evidence="1" type="ORF">ADICEAN_00875</name>
</gene>
<dbReference type="STRING" id="1279009.ADICEAN_00875"/>
<dbReference type="Proteomes" id="UP000011910">
    <property type="component" value="Unassembled WGS sequence"/>
</dbReference>
<proteinExistence type="predicted"/>
<dbReference type="eggNOG" id="COG2885">
    <property type="taxonomic scope" value="Bacteria"/>
</dbReference>
<evidence type="ECO:0000313" key="2">
    <source>
        <dbReference type="Proteomes" id="UP000011910"/>
    </source>
</evidence>
<protein>
    <submittedName>
        <fullName evidence="1">Uncharacterized protein</fullName>
    </submittedName>
</protein>
<dbReference type="PATRIC" id="fig|1279009.4.peg.886"/>
<accession>M7P060</accession>
<organism evidence="1 2">
    <name type="scientific">Cesiribacter andamanensis AMV16</name>
    <dbReference type="NCBI Taxonomy" id="1279009"/>
    <lineage>
        <taxon>Bacteria</taxon>
        <taxon>Pseudomonadati</taxon>
        <taxon>Bacteroidota</taxon>
        <taxon>Cytophagia</taxon>
        <taxon>Cytophagales</taxon>
        <taxon>Cesiribacteraceae</taxon>
        <taxon>Cesiribacter</taxon>
    </lineage>
</organism>
<reference evidence="1 2" key="1">
    <citation type="journal article" date="2013" name="Genome Announc.">
        <title>Draft Genome Sequence of Cesiribacter andamanensis Strain AMV16T, Isolated from a Soil Sample from a Mud Volcano in the Andaman Islands, India.</title>
        <authorList>
            <person name="Shivaji S."/>
            <person name="Ara S."/>
            <person name="Begum Z."/>
            <person name="Srinivas T.N."/>
            <person name="Singh A."/>
            <person name="Kumar Pinnaka A."/>
        </authorList>
    </citation>
    <scope>NUCLEOTIDE SEQUENCE [LARGE SCALE GENOMIC DNA]</scope>
    <source>
        <strain evidence="1 2">AMV16</strain>
    </source>
</reference>
<comment type="caution">
    <text evidence="1">The sequence shown here is derived from an EMBL/GenBank/DDBJ whole genome shotgun (WGS) entry which is preliminary data.</text>
</comment>